<accession>A0AAN8F258</accession>
<name>A0AAN8F258_TRICO</name>
<dbReference type="Proteomes" id="UP001331761">
    <property type="component" value="Unassembled WGS sequence"/>
</dbReference>
<proteinExistence type="predicted"/>
<dbReference type="AlphaFoldDB" id="A0AAN8F258"/>
<evidence type="ECO:0000313" key="1">
    <source>
        <dbReference type="EMBL" id="KAK5971895.1"/>
    </source>
</evidence>
<protein>
    <submittedName>
        <fullName evidence="1">Uncharacterized protein</fullName>
    </submittedName>
</protein>
<comment type="caution">
    <text evidence="1">The sequence shown here is derived from an EMBL/GenBank/DDBJ whole genome shotgun (WGS) entry which is preliminary data.</text>
</comment>
<gene>
    <name evidence="1" type="ORF">GCK32_014014</name>
</gene>
<organism evidence="1 2">
    <name type="scientific">Trichostrongylus colubriformis</name>
    <name type="common">Black scour worm</name>
    <dbReference type="NCBI Taxonomy" id="6319"/>
    <lineage>
        <taxon>Eukaryota</taxon>
        <taxon>Metazoa</taxon>
        <taxon>Ecdysozoa</taxon>
        <taxon>Nematoda</taxon>
        <taxon>Chromadorea</taxon>
        <taxon>Rhabditida</taxon>
        <taxon>Rhabditina</taxon>
        <taxon>Rhabditomorpha</taxon>
        <taxon>Strongyloidea</taxon>
        <taxon>Trichostrongylidae</taxon>
        <taxon>Trichostrongylus</taxon>
    </lineage>
</organism>
<keyword evidence="2" id="KW-1185">Reference proteome</keyword>
<evidence type="ECO:0000313" key="2">
    <source>
        <dbReference type="Proteomes" id="UP001331761"/>
    </source>
</evidence>
<sequence>MHLRIILHPVLLRLKNYIELEFPYATCSRWSNEIPKHLRSRLNCETGRRSVTTSSTCYRSRSDCNGIAQRESENLEAEVLFGRFVWRVRESRE</sequence>
<reference evidence="1 2" key="1">
    <citation type="submission" date="2019-10" db="EMBL/GenBank/DDBJ databases">
        <title>Assembly and Annotation for the nematode Trichostrongylus colubriformis.</title>
        <authorList>
            <person name="Martin J."/>
        </authorList>
    </citation>
    <scope>NUCLEOTIDE SEQUENCE [LARGE SCALE GENOMIC DNA]</scope>
    <source>
        <strain evidence="1">G859</strain>
        <tissue evidence="1">Whole worm</tissue>
    </source>
</reference>
<dbReference type="EMBL" id="WIXE01017237">
    <property type="protein sequence ID" value="KAK5971895.1"/>
    <property type="molecule type" value="Genomic_DNA"/>
</dbReference>